<reference evidence="9 10" key="1">
    <citation type="submission" date="2022-03" db="EMBL/GenBank/DDBJ databases">
        <authorList>
            <person name="Nunn A."/>
            <person name="Chopra R."/>
            <person name="Nunn A."/>
            <person name="Contreras Garrido A."/>
        </authorList>
    </citation>
    <scope>NUCLEOTIDE SEQUENCE [LARGE SCALE GENOMIC DNA]</scope>
</reference>
<dbReference type="InterPro" id="IPR036322">
    <property type="entry name" value="WD40_repeat_dom_sf"/>
</dbReference>
<dbReference type="InterPro" id="IPR015943">
    <property type="entry name" value="WD40/YVTN_repeat-like_dom_sf"/>
</dbReference>
<dbReference type="InterPro" id="IPR019775">
    <property type="entry name" value="WD40_repeat_CS"/>
</dbReference>
<evidence type="ECO:0000313" key="9">
    <source>
        <dbReference type="EMBL" id="CAH2072079.1"/>
    </source>
</evidence>
<dbReference type="PROSITE" id="PS00678">
    <property type="entry name" value="WD_REPEATS_1"/>
    <property type="match status" value="1"/>
</dbReference>
<accession>A0AAU9SWV2</accession>
<keyword evidence="2" id="KW-0963">Cytoplasm</keyword>
<dbReference type="PROSITE" id="PS50082">
    <property type="entry name" value="WD_REPEATS_2"/>
    <property type="match status" value="1"/>
</dbReference>
<keyword evidence="10" id="KW-1185">Reference proteome</keyword>
<dbReference type="InterPro" id="IPR001680">
    <property type="entry name" value="WD40_rpt"/>
</dbReference>
<dbReference type="Proteomes" id="UP000836841">
    <property type="component" value="Chromosome 6"/>
</dbReference>
<dbReference type="Pfam" id="PF00400">
    <property type="entry name" value="WD40"/>
    <property type="match status" value="3"/>
</dbReference>
<organism evidence="9 10">
    <name type="scientific">Thlaspi arvense</name>
    <name type="common">Field penny-cress</name>
    <dbReference type="NCBI Taxonomy" id="13288"/>
    <lineage>
        <taxon>Eukaryota</taxon>
        <taxon>Viridiplantae</taxon>
        <taxon>Streptophyta</taxon>
        <taxon>Embryophyta</taxon>
        <taxon>Tracheophyta</taxon>
        <taxon>Spermatophyta</taxon>
        <taxon>Magnoliopsida</taxon>
        <taxon>eudicotyledons</taxon>
        <taxon>Gunneridae</taxon>
        <taxon>Pentapetalae</taxon>
        <taxon>rosids</taxon>
        <taxon>malvids</taxon>
        <taxon>Brassicales</taxon>
        <taxon>Brassicaceae</taxon>
        <taxon>Thlaspideae</taxon>
        <taxon>Thlaspi</taxon>
    </lineage>
</organism>
<feature type="compositionally biased region" description="Polar residues" evidence="8">
    <location>
        <begin position="938"/>
        <end position="948"/>
    </location>
</feature>
<dbReference type="GO" id="GO:0005737">
    <property type="term" value="C:cytoplasm"/>
    <property type="evidence" value="ECO:0007669"/>
    <property type="project" value="UniProtKB-SubCell"/>
</dbReference>
<dbReference type="PROSITE" id="PS50294">
    <property type="entry name" value="WD_REPEATS_REGION"/>
    <property type="match status" value="1"/>
</dbReference>
<dbReference type="Gene3D" id="2.130.10.10">
    <property type="entry name" value="YVTN repeat-like/Quinoprotein amine dehydrogenase"/>
    <property type="match status" value="4"/>
</dbReference>
<dbReference type="PANTHER" id="PTHR14344">
    <property type="entry name" value="WD REPEAT PROTEIN"/>
    <property type="match status" value="1"/>
</dbReference>
<evidence type="ECO:0000256" key="3">
    <source>
        <dbReference type="ARBA" id="ARBA00022574"/>
    </source>
</evidence>
<sequence>MAEDDSRRKWNPRAGPYLGEVSSLAFLNLPQHISSIPYLLAGSGSEILLYDLSSGELIRSFQVFEGVRVHGTVCSRSFVCSEERYTYKLVIFGEKRVKIFSLIVESASSPGEISVNLEILDSLPRLSNWVFDVCFLQDSTESGSLEDEHKLLAIGCSDNSLCIWDVEDSRMAFEIQSPERCLLYTMRLWGNSISTLRIASGTIFNEIIVWRTSGPDGDNFEHGQYSASHMLRLTGHEGSIFRIVWSLDGSKLVSVSDDRSARIWEIDSQEVVGPVLFGHSVRVWDCCISDSLIVTAGEDCTCRVWGVDGTQLEVIKEHIGRGIWRCLYDPNSSLLVTAGFDSAIKVHQLHNCGSEILLDTVGVLDSQDKVESFSARLPNSTQHTGLMDSKSEYVRCLQFTQEDTMYVATNNGCLYHARLLSSGDVRWTELVRIPEEGPIITMDVMPGAMVRESCVLDDWVALGDGKGNMTIVRVIGDMYNPLVGSNQSWKASPERQLLGTFWCKSLGYRFICTCNPRGLLKLWRLSDPLASAASEIYDISLLAEFSSCFGMRIMCVDVLPEDEVLVCGDLRGNIILFPLSKDMLSGASVSPKLKIPSLNYFKAAHGISTVSSLSVARLTSNKAEICSTGGDGCICYFEYDRERQTLEFMGLKQLKELSLVQSVCQGMHFSKDHTNNEYAAGFASTDFMFWNLTSETKVAQISCGGWRRPHSFYLGDIPEMQNCFAYVKDDVIHIHRHWVDGQKTKVFPLNLHTQFHGRELHSLCFITTDAKAGFESEERYKSDTSSWIATGCEDGSVRLSRYASEFGSWSTSELLGEHVGGSAVRSVCCVSNMHMIVSDVPNLPEVRVQDSAADDTESPCLLISVGAKRVVTSWLLRNGRQNIKGESSTTDNGHNRASLEVSSVTFQWLATDMPTKSSHPSKKIEKSPKLEGVEEDTSANVTKSGSNSYHERENYEDDWRYMAATAFLVKCAGSRLTICFIAVACSDATLTLRALVLPHRLWFDVASLIPLTSPVLSLQHAVVPLRPPHEGTNNASSSDVYLLISGATDGSIAFWDVTKCVEAFVKQVSSIQIEKFIDCQKRPRTGRGSQGGRKWKLRANIQKMTQDSNSVSEAAEEDPATSLELTNGVPEEKDRNESADSPPETSEIKPSHVVKNAHQSGVNCLHVSRSSSSHGLMCNVISGGDDQALHCLSFNIISISGSEANKSEIMDRNQTPSYRIRLTDRGGIGSAHSSAIKGVWMDMNWIFSTGLDQRVRCWYLDKDGKLVEHAHIVISVPEPEALDAKAIDENRYQIAVAGRGIQMVEFSG</sequence>
<evidence type="ECO:0000256" key="7">
    <source>
        <dbReference type="PROSITE-ProRule" id="PRU00221"/>
    </source>
</evidence>
<feature type="repeat" description="WD" evidence="7">
    <location>
        <begin position="233"/>
        <end position="274"/>
    </location>
</feature>
<evidence type="ECO:0000313" key="10">
    <source>
        <dbReference type="Proteomes" id="UP000836841"/>
    </source>
</evidence>
<gene>
    <name evidence="9" type="ORF">TAV2_LOCUS19547</name>
</gene>
<evidence type="ECO:0000256" key="2">
    <source>
        <dbReference type="ARBA" id="ARBA00022490"/>
    </source>
</evidence>
<keyword evidence="4" id="KW-0819">tRNA processing</keyword>
<evidence type="ECO:0000256" key="1">
    <source>
        <dbReference type="ARBA" id="ARBA00004496"/>
    </source>
</evidence>
<evidence type="ECO:0000256" key="6">
    <source>
        <dbReference type="ARBA" id="ARBA00038255"/>
    </source>
</evidence>
<dbReference type="EMBL" id="OU466862">
    <property type="protein sequence ID" value="CAH2072079.1"/>
    <property type="molecule type" value="Genomic_DNA"/>
</dbReference>
<comment type="similarity">
    <text evidence="6">Belongs to the WD repeat WDR6 family.</text>
</comment>
<evidence type="ECO:0000256" key="5">
    <source>
        <dbReference type="ARBA" id="ARBA00022737"/>
    </source>
</evidence>
<evidence type="ECO:0008006" key="11">
    <source>
        <dbReference type="Google" id="ProtNLM"/>
    </source>
</evidence>
<dbReference type="GO" id="GO:0030488">
    <property type="term" value="P:tRNA methylation"/>
    <property type="evidence" value="ECO:0007669"/>
    <property type="project" value="TreeGrafter"/>
</dbReference>
<keyword evidence="5" id="KW-0677">Repeat</keyword>
<feature type="compositionally biased region" description="Basic and acidic residues" evidence="8">
    <location>
        <begin position="922"/>
        <end position="932"/>
    </location>
</feature>
<dbReference type="InterPro" id="IPR051973">
    <property type="entry name" value="tRNA_Anticodon_Mtase-Reg"/>
</dbReference>
<dbReference type="SUPFAM" id="SSF50978">
    <property type="entry name" value="WD40 repeat-like"/>
    <property type="match status" value="3"/>
</dbReference>
<dbReference type="PANTHER" id="PTHR14344:SF3">
    <property type="entry name" value="WD REPEAT-CONTAINING PROTEIN 6"/>
    <property type="match status" value="1"/>
</dbReference>
<evidence type="ECO:0000256" key="8">
    <source>
        <dbReference type="SAM" id="MobiDB-lite"/>
    </source>
</evidence>
<keyword evidence="3 7" id="KW-0853">WD repeat</keyword>
<dbReference type="SMART" id="SM00320">
    <property type="entry name" value="WD40"/>
    <property type="match status" value="9"/>
</dbReference>
<protein>
    <recommendedName>
        <fullName evidence="11">Transducin family protein / WD-40 repeat family protein</fullName>
    </recommendedName>
</protein>
<name>A0AAU9SWV2_THLAR</name>
<feature type="region of interest" description="Disordered" evidence="8">
    <location>
        <begin position="913"/>
        <end position="949"/>
    </location>
</feature>
<feature type="region of interest" description="Disordered" evidence="8">
    <location>
        <begin position="1104"/>
        <end position="1153"/>
    </location>
</feature>
<proteinExistence type="inferred from homology"/>
<evidence type="ECO:0000256" key="4">
    <source>
        <dbReference type="ARBA" id="ARBA00022694"/>
    </source>
</evidence>
<comment type="subcellular location">
    <subcellularLocation>
        <location evidence="1">Cytoplasm</location>
    </subcellularLocation>
</comment>